<feature type="transmembrane region" description="Helical" evidence="6">
    <location>
        <begin position="227"/>
        <end position="250"/>
    </location>
</feature>
<feature type="transmembrane region" description="Helical" evidence="6">
    <location>
        <begin position="262"/>
        <end position="278"/>
    </location>
</feature>
<sequence length="312" mass="33541">MHKTAEAPRWLVWLAFANIYLVWGSTYLAIVFGLDGIPPFILSFMRFLTAGVILFIWCLLKGESVPSVRNLSLNAVCGTLMLVGGSGLVTWAEQYISSGSAAILIATEPFWFVLLDKKCWSTYFSHKLIIGGLVIGFTGVILFFVLPGKASGMPASEEHVLAYLVLLGSSVLWVVGSLLSKRTDNQQDSTVMTTAEQLMAAGVVSFIISLFTAEWSGFSVATVSVKAWGGLAFLIVMGSLVAYLSFVWLISVRPPALVSTHTYINPVVAVLLGGLFAAESITPGQVAALVIILIGVLLTNIPNYKKQLVTTA</sequence>
<dbReference type="PANTHER" id="PTHR32322:SF2">
    <property type="entry name" value="EAMA DOMAIN-CONTAINING PROTEIN"/>
    <property type="match status" value="1"/>
</dbReference>
<feature type="transmembrane region" description="Helical" evidence="6">
    <location>
        <begin position="128"/>
        <end position="148"/>
    </location>
</feature>
<feature type="domain" description="EamA" evidence="7">
    <location>
        <begin position="162"/>
        <end position="300"/>
    </location>
</feature>
<reference evidence="8 9" key="1">
    <citation type="journal article" date="2018" name="Int. J. Syst. Evol. Microbiol.">
        <title>Adhaeribacter swui sp. nov., isolated from wet mud.</title>
        <authorList>
            <person name="Kim D.U."/>
            <person name="Kim K.W."/>
            <person name="Kang M.S."/>
            <person name="Kim J.Y."/>
            <person name="Jang J.H."/>
            <person name="Kim M.K."/>
        </authorList>
    </citation>
    <scope>NUCLEOTIDE SEQUENCE [LARGE SCALE GENOMIC DNA]</scope>
    <source>
        <strain evidence="8 9">KCTC 52873</strain>
    </source>
</reference>
<dbReference type="InterPro" id="IPR050638">
    <property type="entry name" value="AA-Vitamin_Transporters"/>
</dbReference>
<feature type="transmembrane region" description="Helical" evidence="6">
    <location>
        <begin position="95"/>
        <end position="116"/>
    </location>
</feature>
<dbReference type="AlphaFoldDB" id="A0A7G7G809"/>
<feature type="transmembrane region" description="Helical" evidence="6">
    <location>
        <begin position="284"/>
        <end position="301"/>
    </location>
</feature>
<comment type="subcellular location">
    <subcellularLocation>
        <location evidence="1">Membrane</location>
        <topology evidence="1">Multi-pass membrane protein</topology>
    </subcellularLocation>
</comment>
<evidence type="ECO:0000256" key="4">
    <source>
        <dbReference type="ARBA" id="ARBA00022989"/>
    </source>
</evidence>
<feature type="transmembrane region" description="Helical" evidence="6">
    <location>
        <begin position="160"/>
        <end position="179"/>
    </location>
</feature>
<evidence type="ECO:0000256" key="2">
    <source>
        <dbReference type="ARBA" id="ARBA00007362"/>
    </source>
</evidence>
<evidence type="ECO:0000313" key="9">
    <source>
        <dbReference type="Proteomes" id="UP000515237"/>
    </source>
</evidence>
<dbReference type="GO" id="GO:0016020">
    <property type="term" value="C:membrane"/>
    <property type="evidence" value="ECO:0007669"/>
    <property type="project" value="UniProtKB-SubCell"/>
</dbReference>
<feature type="transmembrane region" description="Helical" evidence="6">
    <location>
        <begin position="40"/>
        <end position="59"/>
    </location>
</feature>
<feature type="transmembrane region" description="Helical" evidence="6">
    <location>
        <begin position="71"/>
        <end position="89"/>
    </location>
</feature>
<dbReference type="RefSeq" id="WP_185274145.1">
    <property type="nucleotide sequence ID" value="NZ_CP055156.1"/>
</dbReference>
<dbReference type="KEGG" id="aswu:HUW51_11345"/>
<comment type="similarity">
    <text evidence="2">Belongs to the EamA transporter family.</text>
</comment>
<dbReference type="Pfam" id="PF00892">
    <property type="entry name" value="EamA"/>
    <property type="match status" value="2"/>
</dbReference>
<evidence type="ECO:0000313" key="8">
    <source>
        <dbReference type="EMBL" id="QNF33293.1"/>
    </source>
</evidence>
<accession>A0A7G7G809</accession>
<feature type="domain" description="EamA" evidence="7">
    <location>
        <begin position="20"/>
        <end position="144"/>
    </location>
</feature>
<organism evidence="8 9">
    <name type="scientific">Adhaeribacter swui</name>
    <dbReference type="NCBI Taxonomy" id="2086471"/>
    <lineage>
        <taxon>Bacteria</taxon>
        <taxon>Pseudomonadati</taxon>
        <taxon>Bacteroidota</taxon>
        <taxon>Cytophagia</taxon>
        <taxon>Cytophagales</taxon>
        <taxon>Hymenobacteraceae</taxon>
        <taxon>Adhaeribacter</taxon>
    </lineage>
</organism>
<keyword evidence="3 6" id="KW-0812">Transmembrane</keyword>
<dbReference type="SUPFAM" id="SSF103481">
    <property type="entry name" value="Multidrug resistance efflux transporter EmrE"/>
    <property type="match status" value="2"/>
</dbReference>
<dbReference type="InterPro" id="IPR000620">
    <property type="entry name" value="EamA_dom"/>
</dbReference>
<keyword evidence="9" id="KW-1185">Reference proteome</keyword>
<keyword evidence="5 6" id="KW-0472">Membrane</keyword>
<gene>
    <name evidence="8" type="ORF">HUW51_11345</name>
</gene>
<evidence type="ECO:0000256" key="5">
    <source>
        <dbReference type="ARBA" id="ARBA00023136"/>
    </source>
</evidence>
<evidence type="ECO:0000256" key="3">
    <source>
        <dbReference type="ARBA" id="ARBA00022692"/>
    </source>
</evidence>
<evidence type="ECO:0000259" key="7">
    <source>
        <dbReference type="Pfam" id="PF00892"/>
    </source>
</evidence>
<dbReference type="PANTHER" id="PTHR32322">
    <property type="entry name" value="INNER MEMBRANE TRANSPORTER"/>
    <property type="match status" value="1"/>
</dbReference>
<proteinExistence type="inferred from homology"/>
<name>A0A7G7G809_9BACT</name>
<evidence type="ECO:0000256" key="6">
    <source>
        <dbReference type="SAM" id="Phobius"/>
    </source>
</evidence>
<keyword evidence="4 6" id="KW-1133">Transmembrane helix</keyword>
<evidence type="ECO:0000256" key="1">
    <source>
        <dbReference type="ARBA" id="ARBA00004141"/>
    </source>
</evidence>
<dbReference type="InterPro" id="IPR037185">
    <property type="entry name" value="EmrE-like"/>
</dbReference>
<protein>
    <submittedName>
        <fullName evidence="8">EamA family transporter</fullName>
    </submittedName>
</protein>
<dbReference type="Proteomes" id="UP000515237">
    <property type="component" value="Chromosome"/>
</dbReference>
<dbReference type="EMBL" id="CP055156">
    <property type="protein sequence ID" value="QNF33293.1"/>
    <property type="molecule type" value="Genomic_DNA"/>
</dbReference>
<feature type="transmembrane region" description="Helical" evidence="6">
    <location>
        <begin position="200"/>
        <end position="221"/>
    </location>
</feature>
<feature type="transmembrane region" description="Helical" evidence="6">
    <location>
        <begin position="12"/>
        <end position="34"/>
    </location>
</feature>